<organism evidence="4 5">
    <name type="scientific">Streptomyces zagrosensis</name>
    <dbReference type="NCBI Taxonomy" id="1042984"/>
    <lineage>
        <taxon>Bacteria</taxon>
        <taxon>Bacillati</taxon>
        <taxon>Actinomycetota</taxon>
        <taxon>Actinomycetes</taxon>
        <taxon>Kitasatosporales</taxon>
        <taxon>Streptomycetaceae</taxon>
        <taxon>Streptomyces</taxon>
    </lineage>
</organism>
<evidence type="ECO:0000313" key="4">
    <source>
        <dbReference type="EMBL" id="MBB5938039.1"/>
    </source>
</evidence>
<reference evidence="4 5" key="1">
    <citation type="submission" date="2020-08" db="EMBL/GenBank/DDBJ databases">
        <title>Genomic Encyclopedia of Type Strains, Phase III (KMG-III): the genomes of soil and plant-associated and newly described type strains.</title>
        <authorList>
            <person name="Whitman W."/>
        </authorList>
    </citation>
    <scope>NUCLEOTIDE SEQUENCE [LARGE SCALE GENOMIC DNA]</scope>
    <source>
        <strain evidence="4 5">CECT 8305</strain>
    </source>
</reference>
<name>A0A7W9V1Q8_9ACTN</name>
<proteinExistence type="inferred from homology"/>
<dbReference type="Proteomes" id="UP000588098">
    <property type="component" value="Unassembled WGS sequence"/>
</dbReference>
<dbReference type="InterPro" id="IPR002539">
    <property type="entry name" value="MaoC-like_dom"/>
</dbReference>
<protein>
    <submittedName>
        <fullName evidence="4">Acyl dehydratase</fullName>
    </submittedName>
</protein>
<gene>
    <name evidence="4" type="ORF">FHS42_005123</name>
</gene>
<evidence type="ECO:0000313" key="5">
    <source>
        <dbReference type="Proteomes" id="UP000588098"/>
    </source>
</evidence>
<feature type="domain" description="MaoC-like" evidence="3">
    <location>
        <begin position="281"/>
        <end position="344"/>
    </location>
</feature>
<dbReference type="Gene3D" id="3.10.129.10">
    <property type="entry name" value="Hotdog Thioesterase"/>
    <property type="match status" value="1"/>
</dbReference>
<dbReference type="PANTHER" id="PTHR43841:SF1">
    <property type="entry name" value="3-HYDROXYACYL-THIOESTER DEHYDRATASE X"/>
    <property type="match status" value="1"/>
</dbReference>
<evidence type="ECO:0000256" key="2">
    <source>
        <dbReference type="SAM" id="MobiDB-lite"/>
    </source>
</evidence>
<dbReference type="EMBL" id="JACHJL010000014">
    <property type="protein sequence ID" value="MBB5938039.1"/>
    <property type="molecule type" value="Genomic_DNA"/>
</dbReference>
<feature type="region of interest" description="Disordered" evidence="2">
    <location>
        <begin position="176"/>
        <end position="211"/>
    </location>
</feature>
<dbReference type="RefSeq" id="WP_184575495.1">
    <property type="nucleotide sequence ID" value="NZ_JACHJL010000014.1"/>
</dbReference>
<dbReference type="AlphaFoldDB" id="A0A7W9V1Q8"/>
<comment type="caution">
    <text evidence="4">The sequence shown here is derived from an EMBL/GenBank/DDBJ whole genome shotgun (WGS) entry which is preliminary data.</text>
</comment>
<accession>A0A7W9V1Q8</accession>
<comment type="similarity">
    <text evidence="1">Belongs to the enoyl-CoA hydratase/isomerase family.</text>
</comment>
<dbReference type="Pfam" id="PF01575">
    <property type="entry name" value="MaoC_dehydratas"/>
    <property type="match status" value="1"/>
</dbReference>
<dbReference type="InterPro" id="IPR029069">
    <property type="entry name" value="HotDog_dom_sf"/>
</dbReference>
<evidence type="ECO:0000259" key="3">
    <source>
        <dbReference type="Pfam" id="PF01575"/>
    </source>
</evidence>
<dbReference type="SUPFAM" id="SSF54637">
    <property type="entry name" value="Thioesterase/thiol ester dehydrase-isomerase"/>
    <property type="match status" value="2"/>
</dbReference>
<dbReference type="PANTHER" id="PTHR43841">
    <property type="entry name" value="3-HYDROXYACYL-THIOESTER DEHYDRATASE HTDX-RELATED"/>
    <property type="match status" value="1"/>
</dbReference>
<evidence type="ECO:0000256" key="1">
    <source>
        <dbReference type="ARBA" id="ARBA00005254"/>
    </source>
</evidence>
<keyword evidence="5" id="KW-1185">Reference proteome</keyword>
<sequence>MSTKRLPHPPRLMPLLAKGALAGLGKRPGNRSRLPGTTLVLPSLRADPGRVASYAHLCGFTRPDPKRAAADPERPAADLERAASALPLTYPHILGFPLAAQLMSARAFPLPLLGLVHTAIEITQYEPPRLADNHEVRVYAEGLVPHRRGTEVTIVTEFRRHGTTLWRDRSTYLARHRTPREAPAGRDWAAPGAPGRSGALGSAQSAYPAHPVRTAQDVRDARAASLAGMGADAPLHSMVTGAPLSGMNVAGAFLPGVAATGAGDGALPVRAEWQLPADLGRRHAAVSGDYNPIHLTRLTARPLGFPRAIAHGMWTFARCLAEVVDPTRPQVCVRATFRQPVLLPGSVRFGCDDTRFDLRDGQDTARLHLEGEVQHP</sequence>